<evidence type="ECO:0000259" key="2">
    <source>
        <dbReference type="Pfam" id="PF01206"/>
    </source>
</evidence>
<dbReference type="InterPro" id="IPR001455">
    <property type="entry name" value="TusA-like"/>
</dbReference>
<dbReference type="Pfam" id="PF01206">
    <property type="entry name" value="TusA"/>
    <property type="match status" value="1"/>
</dbReference>
<name>A0ABQ5ZWC0_9GAMM</name>
<evidence type="ECO:0000256" key="1">
    <source>
        <dbReference type="ARBA" id="ARBA00008984"/>
    </source>
</evidence>
<sequence>MNSENISAIDNNNPTLSYDQYLDARNLNCPLPLLKAKQCLNKLKVGQLLFIQATDPGSWDDFASYANLSSHQLELRDQSGNTYNFLLRKGE</sequence>
<proteinExistence type="inferred from homology"/>
<evidence type="ECO:0000313" key="3">
    <source>
        <dbReference type="EMBL" id="GLR63623.1"/>
    </source>
</evidence>
<dbReference type="PANTHER" id="PTHR33279:SF2">
    <property type="entry name" value="SULFUR CARRIER PROTEIN TUSA"/>
    <property type="match status" value="1"/>
</dbReference>
<reference evidence="4" key="1">
    <citation type="journal article" date="2019" name="Int. J. Syst. Evol. Microbiol.">
        <title>The Global Catalogue of Microorganisms (GCM) 10K type strain sequencing project: providing services to taxonomists for standard genome sequencing and annotation.</title>
        <authorList>
            <consortium name="The Broad Institute Genomics Platform"/>
            <consortium name="The Broad Institute Genome Sequencing Center for Infectious Disease"/>
            <person name="Wu L."/>
            <person name="Ma J."/>
        </authorList>
    </citation>
    <scope>NUCLEOTIDE SEQUENCE [LARGE SCALE GENOMIC DNA]</scope>
    <source>
        <strain evidence="4">NBRC 100033</strain>
    </source>
</reference>
<feature type="domain" description="UPF0033" evidence="2">
    <location>
        <begin position="21"/>
        <end position="89"/>
    </location>
</feature>
<comment type="similarity">
    <text evidence="1">Belongs to the sulfur carrier protein TusA family.</text>
</comment>
<comment type="caution">
    <text evidence="3">The sequence shown here is derived from an EMBL/GenBank/DDBJ whole genome shotgun (WGS) entry which is preliminary data.</text>
</comment>
<evidence type="ECO:0000313" key="4">
    <source>
        <dbReference type="Proteomes" id="UP001156682"/>
    </source>
</evidence>
<gene>
    <name evidence="3" type="ORF">GCM10007878_10580</name>
</gene>
<dbReference type="PANTHER" id="PTHR33279">
    <property type="entry name" value="SULFUR CARRIER PROTEIN YEDF-RELATED"/>
    <property type="match status" value="1"/>
</dbReference>
<dbReference type="SUPFAM" id="SSF64307">
    <property type="entry name" value="SirA-like"/>
    <property type="match status" value="1"/>
</dbReference>
<protein>
    <recommendedName>
        <fullName evidence="2">UPF0033 domain-containing protein</fullName>
    </recommendedName>
</protein>
<dbReference type="EMBL" id="BSOR01000016">
    <property type="protein sequence ID" value="GLR63623.1"/>
    <property type="molecule type" value="Genomic_DNA"/>
</dbReference>
<organism evidence="3 4">
    <name type="scientific">Marinospirillum insulare</name>
    <dbReference type="NCBI Taxonomy" id="217169"/>
    <lineage>
        <taxon>Bacteria</taxon>
        <taxon>Pseudomonadati</taxon>
        <taxon>Pseudomonadota</taxon>
        <taxon>Gammaproteobacteria</taxon>
        <taxon>Oceanospirillales</taxon>
        <taxon>Oceanospirillaceae</taxon>
        <taxon>Marinospirillum</taxon>
    </lineage>
</organism>
<accession>A0ABQ5ZWC0</accession>
<dbReference type="Gene3D" id="3.30.110.40">
    <property type="entry name" value="TusA-like domain"/>
    <property type="match status" value="1"/>
</dbReference>
<dbReference type="InterPro" id="IPR036868">
    <property type="entry name" value="TusA-like_sf"/>
</dbReference>
<keyword evidence="4" id="KW-1185">Reference proteome</keyword>
<dbReference type="CDD" id="cd00291">
    <property type="entry name" value="SirA_YedF_YeeD"/>
    <property type="match status" value="1"/>
</dbReference>
<dbReference type="RefSeq" id="WP_051610082.1">
    <property type="nucleotide sequence ID" value="NZ_BSOR01000016.1"/>
</dbReference>
<dbReference type="Proteomes" id="UP001156682">
    <property type="component" value="Unassembled WGS sequence"/>
</dbReference>